<dbReference type="EMBL" id="FQXZ01000054">
    <property type="protein sequence ID" value="SHI90281.1"/>
    <property type="molecule type" value="Genomic_DNA"/>
</dbReference>
<proteinExistence type="predicted"/>
<dbReference type="Proteomes" id="UP000184608">
    <property type="component" value="Unassembled WGS sequence"/>
</dbReference>
<evidence type="ECO:0000313" key="2">
    <source>
        <dbReference type="EMBL" id="SHI90281.1"/>
    </source>
</evidence>
<name>A0A1M6EY16_9VIBR</name>
<sequence length="63" mass="6922">MGGELNKVETTARNTRPTRRLPHPAHHNSGALKQHIEKPTHVGIYVHCENGVSNPTLFFAVPG</sequence>
<feature type="region of interest" description="Disordered" evidence="1">
    <location>
        <begin position="1"/>
        <end position="36"/>
    </location>
</feature>
<accession>A0A1M6EY16</accession>
<evidence type="ECO:0000313" key="3">
    <source>
        <dbReference type="Proteomes" id="UP000184608"/>
    </source>
</evidence>
<keyword evidence="3" id="KW-1185">Reference proteome</keyword>
<dbReference type="AlphaFoldDB" id="A0A1M6EY16"/>
<dbReference type="STRING" id="1216006.VA7868_04542"/>
<evidence type="ECO:0000256" key="1">
    <source>
        <dbReference type="SAM" id="MobiDB-lite"/>
    </source>
</evidence>
<organism evidence="2 3">
    <name type="scientific">Vibrio aerogenes CECT 7868</name>
    <dbReference type="NCBI Taxonomy" id="1216006"/>
    <lineage>
        <taxon>Bacteria</taxon>
        <taxon>Pseudomonadati</taxon>
        <taxon>Pseudomonadota</taxon>
        <taxon>Gammaproteobacteria</taxon>
        <taxon>Vibrionales</taxon>
        <taxon>Vibrionaceae</taxon>
        <taxon>Vibrio</taxon>
    </lineage>
</organism>
<feature type="compositionally biased region" description="Basic residues" evidence="1">
    <location>
        <begin position="16"/>
        <end position="26"/>
    </location>
</feature>
<protein>
    <submittedName>
        <fullName evidence="2">Uncharacterized protein</fullName>
    </submittedName>
</protein>
<reference evidence="2 3" key="1">
    <citation type="submission" date="2016-11" db="EMBL/GenBank/DDBJ databases">
        <authorList>
            <person name="Jaros S."/>
            <person name="Januszkiewicz K."/>
            <person name="Wedrychowicz H."/>
        </authorList>
    </citation>
    <scope>NUCLEOTIDE SEQUENCE [LARGE SCALE GENOMIC DNA]</scope>
    <source>
        <strain evidence="2 3">CECT 7868</strain>
    </source>
</reference>
<gene>
    <name evidence="2" type="ORF">VA7868_04542</name>
</gene>